<keyword evidence="3" id="KW-1185">Reference proteome</keyword>
<dbReference type="AlphaFoldDB" id="A0A368GFH6"/>
<dbReference type="Pfam" id="PF25780">
    <property type="entry name" value="TPR_IPO5"/>
    <property type="match status" value="1"/>
</dbReference>
<proteinExistence type="predicted"/>
<sequence>MDLNQFNELITRMQSSDNEQRTQAETIYHEIEIRTLTLLLYSLYVQQDATPEITRFRWSVLGNNVILAFQNRLMSLVLLRRLIQNQWDEFKEGLGDNLEIFLDQILRGFNDESDNGFRKKMLMVIAEMARNTIDEDTGKQKWLGVIGLLNHCMSSKKAEDLICVASILEAVPNVFGSDYDQYMHDVKRGNSYQCMTIAKQPYNIVIGNVCLPKCSTR</sequence>
<evidence type="ECO:0000259" key="1">
    <source>
        <dbReference type="Pfam" id="PF25780"/>
    </source>
</evidence>
<accession>A0A368GFH6</accession>
<gene>
    <name evidence="2" type="ORF">ANCCAN_12479</name>
</gene>
<dbReference type="Proteomes" id="UP000252519">
    <property type="component" value="Unassembled WGS sequence"/>
</dbReference>
<name>A0A368GFH6_ANCCA</name>
<dbReference type="InterPro" id="IPR016024">
    <property type="entry name" value="ARM-type_fold"/>
</dbReference>
<reference evidence="2 3" key="1">
    <citation type="submission" date="2014-10" db="EMBL/GenBank/DDBJ databases">
        <title>Draft genome of the hookworm Ancylostoma caninum.</title>
        <authorList>
            <person name="Mitreva M."/>
        </authorList>
    </citation>
    <scope>NUCLEOTIDE SEQUENCE [LARGE SCALE GENOMIC DNA]</scope>
    <source>
        <strain evidence="2 3">Baltimore</strain>
    </source>
</reference>
<dbReference type="InterPro" id="IPR057672">
    <property type="entry name" value="TPR_IPO4/5"/>
</dbReference>
<dbReference type="STRING" id="29170.A0A368GFH6"/>
<protein>
    <recommendedName>
        <fullName evidence="1">IPO4/5-like TPR repeats domain-containing protein</fullName>
    </recommendedName>
</protein>
<dbReference type="EMBL" id="JOJR01000231">
    <property type="protein sequence ID" value="RCN41577.1"/>
    <property type="molecule type" value="Genomic_DNA"/>
</dbReference>
<evidence type="ECO:0000313" key="3">
    <source>
        <dbReference type="Proteomes" id="UP000252519"/>
    </source>
</evidence>
<feature type="domain" description="IPO4/5-like TPR repeats" evidence="1">
    <location>
        <begin position="114"/>
        <end position="188"/>
    </location>
</feature>
<dbReference type="Gene3D" id="1.25.10.10">
    <property type="entry name" value="Leucine-rich Repeat Variant"/>
    <property type="match status" value="1"/>
</dbReference>
<dbReference type="InterPro" id="IPR011989">
    <property type="entry name" value="ARM-like"/>
</dbReference>
<dbReference type="OrthoDB" id="543373at2759"/>
<comment type="caution">
    <text evidence="2">The sequence shown here is derived from an EMBL/GenBank/DDBJ whole genome shotgun (WGS) entry which is preliminary data.</text>
</comment>
<evidence type="ECO:0000313" key="2">
    <source>
        <dbReference type="EMBL" id="RCN41577.1"/>
    </source>
</evidence>
<dbReference type="SUPFAM" id="SSF48371">
    <property type="entry name" value="ARM repeat"/>
    <property type="match status" value="1"/>
</dbReference>
<organism evidence="2 3">
    <name type="scientific">Ancylostoma caninum</name>
    <name type="common">Dog hookworm</name>
    <dbReference type="NCBI Taxonomy" id="29170"/>
    <lineage>
        <taxon>Eukaryota</taxon>
        <taxon>Metazoa</taxon>
        <taxon>Ecdysozoa</taxon>
        <taxon>Nematoda</taxon>
        <taxon>Chromadorea</taxon>
        <taxon>Rhabditida</taxon>
        <taxon>Rhabditina</taxon>
        <taxon>Rhabditomorpha</taxon>
        <taxon>Strongyloidea</taxon>
        <taxon>Ancylostomatidae</taxon>
        <taxon>Ancylostomatinae</taxon>
        <taxon>Ancylostoma</taxon>
    </lineage>
</organism>